<feature type="transmembrane region" description="Helical" evidence="1">
    <location>
        <begin position="87"/>
        <end position="113"/>
    </location>
</feature>
<comment type="caution">
    <text evidence="2">The sequence shown here is derived from an EMBL/GenBank/DDBJ whole genome shotgun (WGS) entry which is preliminary data.</text>
</comment>
<keyword evidence="3" id="KW-1185">Reference proteome</keyword>
<evidence type="ECO:0000313" key="3">
    <source>
        <dbReference type="Proteomes" id="UP001331761"/>
    </source>
</evidence>
<evidence type="ECO:0000313" key="2">
    <source>
        <dbReference type="EMBL" id="KAK5979973.1"/>
    </source>
</evidence>
<dbReference type="Proteomes" id="UP001331761">
    <property type="component" value="Unassembled WGS sequence"/>
</dbReference>
<name>A0AAN8G9T5_TRICO</name>
<proteinExistence type="predicted"/>
<feature type="transmembrane region" description="Helical" evidence="1">
    <location>
        <begin position="147"/>
        <end position="170"/>
    </location>
</feature>
<keyword evidence="1" id="KW-0812">Transmembrane</keyword>
<reference evidence="2 3" key="1">
    <citation type="submission" date="2019-10" db="EMBL/GenBank/DDBJ databases">
        <title>Assembly and Annotation for the nematode Trichostrongylus colubriformis.</title>
        <authorList>
            <person name="Martin J."/>
        </authorList>
    </citation>
    <scope>NUCLEOTIDE SEQUENCE [LARGE SCALE GENOMIC DNA]</scope>
    <source>
        <strain evidence="2">G859</strain>
        <tissue evidence="2">Whole worm</tissue>
    </source>
</reference>
<organism evidence="2 3">
    <name type="scientific">Trichostrongylus colubriformis</name>
    <name type="common">Black scour worm</name>
    <dbReference type="NCBI Taxonomy" id="6319"/>
    <lineage>
        <taxon>Eukaryota</taxon>
        <taxon>Metazoa</taxon>
        <taxon>Ecdysozoa</taxon>
        <taxon>Nematoda</taxon>
        <taxon>Chromadorea</taxon>
        <taxon>Rhabditida</taxon>
        <taxon>Rhabditina</taxon>
        <taxon>Rhabditomorpha</taxon>
        <taxon>Strongyloidea</taxon>
        <taxon>Trichostrongylidae</taxon>
        <taxon>Trichostrongylus</taxon>
    </lineage>
</organism>
<protein>
    <submittedName>
        <fullName evidence="2">Uncharacterized protein</fullName>
    </submittedName>
</protein>
<feature type="transmembrane region" description="Helical" evidence="1">
    <location>
        <begin position="60"/>
        <end position="80"/>
    </location>
</feature>
<gene>
    <name evidence="2" type="ORF">GCK32_000074</name>
</gene>
<keyword evidence="1" id="KW-0472">Membrane</keyword>
<dbReference type="AlphaFoldDB" id="A0AAN8G9T5"/>
<keyword evidence="1" id="KW-1133">Transmembrane helix</keyword>
<feature type="transmembrane region" description="Helical" evidence="1">
    <location>
        <begin position="35"/>
        <end position="54"/>
    </location>
</feature>
<accession>A0AAN8G9T5</accession>
<dbReference type="EMBL" id="WIXE01007861">
    <property type="protein sequence ID" value="KAK5979973.1"/>
    <property type="molecule type" value="Genomic_DNA"/>
</dbReference>
<evidence type="ECO:0000256" key="1">
    <source>
        <dbReference type="SAM" id="Phobius"/>
    </source>
</evidence>
<sequence length="198" mass="22502">MAAFSYDTQEECPYDDDDHSLCFGLFSVTSAAKFFSCYFFVVCLLVSGLNFLVFGFDHTWFSIFCVLFTIYSISTVYGVFLMKKFFLVPFICVQGLITATIFLATLTLAVIGISTNAIQKHHEYSQPLRDLYSQYDLDPDDEITQTIAAWSVLVVLLVLLGTSSLSWWVIYSTYRIYASRDRIVSTGYCRGVPTTERL</sequence>